<protein>
    <submittedName>
        <fullName evidence="2">Uncharacterized protein</fullName>
    </submittedName>
</protein>
<keyword evidence="1" id="KW-1133">Transmembrane helix</keyword>
<reference evidence="2" key="1">
    <citation type="submission" date="2016-10" db="EMBL/GenBank/DDBJ databases">
        <title>Sequence of Gallionella enrichment culture.</title>
        <authorList>
            <person name="Poehlein A."/>
            <person name="Muehling M."/>
            <person name="Daniel R."/>
        </authorList>
    </citation>
    <scope>NUCLEOTIDE SEQUENCE</scope>
</reference>
<proteinExistence type="predicted"/>
<comment type="caution">
    <text evidence="2">The sequence shown here is derived from an EMBL/GenBank/DDBJ whole genome shotgun (WGS) entry which is preliminary data.</text>
</comment>
<keyword evidence="1" id="KW-0812">Transmembrane</keyword>
<accession>A0A1J5RHR5</accession>
<feature type="transmembrane region" description="Helical" evidence="1">
    <location>
        <begin position="12"/>
        <end position="31"/>
    </location>
</feature>
<gene>
    <name evidence="2" type="ORF">GALL_226960</name>
</gene>
<name>A0A1J5RHR5_9ZZZZ</name>
<keyword evidence="1" id="KW-0472">Membrane</keyword>
<sequence length="168" mass="19235">MFTLTVSLDSLSLYIVAADVLILLSYVLFLLHQKRTLEKSIQKITDFVSVYFLNTGVEVQVTCYRIPQSTHFVALIESAPLKRFRFSNVLESNLITHILSTTGNVVEKIYWRFPVQFQKEALLAEEKNAIDSNDEYFSEVHAITKAEYSVSEVPWAEYEGSKLDKVTT</sequence>
<dbReference type="AlphaFoldDB" id="A0A1J5RHR5"/>
<organism evidence="2">
    <name type="scientific">mine drainage metagenome</name>
    <dbReference type="NCBI Taxonomy" id="410659"/>
    <lineage>
        <taxon>unclassified sequences</taxon>
        <taxon>metagenomes</taxon>
        <taxon>ecological metagenomes</taxon>
    </lineage>
</organism>
<evidence type="ECO:0000256" key="1">
    <source>
        <dbReference type="SAM" id="Phobius"/>
    </source>
</evidence>
<evidence type="ECO:0000313" key="2">
    <source>
        <dbReference type="EMBL" id="OIQ95321.1"/>
    </source>
</evidence>
<dbReference type="EMBL" id="MLJW01000169">
    <property type="protein sequence ID" value="OIQ95321.1"/>
    <property type="molecule type" value="Genomic_DNA"/>
</dbReference>